<evidence type="ECO:0000256" key="6">
    <source>
        <dbReference type="ARBA" id="ARBA00023235"/>
    </source>
</evidence>
<dbReference type="RefSeq" id="WP_085893846.1">
    <property type="nucleotide sequence ID" value="NZ_FWFL01000012.1"/>
</dbReference>
<dbReference type="Gene3D" id="1.10.560.10">
    <property type="entry name" value="GroEL-like equatorial domain"/>
    <property type="match status" value="1"/>
</dbReference>
<reference evidence="11 12" key="1">
    <citation type="submission" date="2017-03" db="EMBL/GenBank/DDBJ databases">
        <authorList>
            <person name="Afonso C.L."/>
            <person name="Miller P.J."/>
            <person name="Scott M.A."/>
            <person name="Spackman E."/>
            <person name="Goraichik I."/>
            <person name="Dimitrov K.M."/>
            <person name="Suarez D.L."/>
            <person name="Swayne D.E."/>
        </authorList>
    </citation>
    <scope>NUCLEOTIDE SEQUENCE [LARGE SCALE GENOMIC DNA]</scope>
    <source>
        <strain evidence="11 12">CECT 8287</strain>
    </source>
</reference>
<dbReference type="SUPFAM" id="SSF54849">
    <property type="entry name" value="GroEL-intermediate domain like"/>
    <property type="match status" value="1"/>
</dbReference>
<comment type="subunit">
    <text evidence="7 9">Forms a cylinder of 14 subunits composed of two heptameric rings stacked back-to-back. Interacts with the co-chaperonin GroES.</text>
</comment>
<comment type="function">
    <text evidence="7 9">Together with its co-chaperonin GroES, plays an essential role in assisting protein folding. The GroEL-GroES system forms a nano-cage that allows encapsulation of the non-native substrate proteins and provides a physical environment optimized to promote and accelerate protein folding.</text>
</comment>
<proteinExistence type="inferred from homology"/>
<evidence type="ECO:0000256" key="5">
    <source>
        <dbReference type="ARBA" id="ARBA00023186"/>
    </source>
</evidence>
<evidence type="ECO:0000256" key="1">
    <source>
        <dbReference type="ARBA" id="ARBA00006607"/>
    </source>
</evidence>
<dbReference type="InterPro" id="IPR027410">
    <property type="entry name" value="TCP-1-like_intermed_sf"/>
</dbReference>
<feature type="binding site" evidence="7">
    <location>
        <position position="51"/>
    </location>
    <ligand>
        <name>ATP</name>
        <dbReference type="ChEBI" id="CHEBI:30616"/>
    </ligand>
</feature>
<evidence type="ECO:0000313" key="11">
    <source>
        <dbReference type="EMBL" id="SLN65975.1"/>
    </source>
</evidence>
<dbReference type="InterPro" id="IPR001844">
    <property type="entry name" value="Cpn60/GroEL"/>
</dbReference>
<sequence length="549" mass="57803">MAAKDVKFDTEARNKMLRGVNILADAVKVTLGPKGRNVVLDKSFGAPRITKDGVSVAKEIELEDKFENMGAQMVKEVASRTNDEAGDGTTTATVLAQAIVREGLKSVAAGMNPMDLKRGIDLATAKVVSAIKAAARDVSDSAEVAQVGTISANGEAEIGQQIADAMQKVGNEGVITVEENKGLETETDVVEGMQFDRGYLSPYFVTNSDKMIADLEDCIILLHEKKLSSLQPMVPLLEQVIQSQKPLLIIAEDVEGEALATLVVNKLRGGLKIAAVKAPGFGDRRKAMLQDIAILTGGQVISEDLGMKLESVTMDMLGSAKKVTITKDETTVIDGAGEKAEIEARVAQIRNQIEETTSDYDREKLQERVAKLAGGVAVIRVGGMTEVEVKERKDRVDDALNATRAAVQEGIVVGGGVALVQAGKTLEGMKGANNDQNVGIAIVRKALEAPLRQIAENSGVDGSVVAGKVRESNDATFGFNAQTEEYGDMFKFGVIDPAKVVRTALQDAASIAGLLITTEAMVADKPAKDGGAGGGMPDMGGMGGMGGMM</sequence>
<accession>A0A1Y5TKF4</accession>
<dbReference type="EC" id="5.6.1.7" evidence="7"/>
<dbReference type="NCBIfam" id="TIGR02348">
    <property type="entry name" value="GroEL"/>
    <property type="match status" value="1"/>
</dbReference>
<feature type="binding site" evidence="7">
    <location>
        <position position="496"/>
    </location>
    <ligand>
        <name>ATP</name>
        <dbReference type="ChEBI" id="CHEBI:30616"/>
    </ligand>
</feature>
<keyword evidence="5 7" id="KW-0143">Chaperone</keyword>
<dbReference type="GO" id="GO:0140662">
    <property type="term" value="F:ATP-dependent protein folding chaperone"/>
    <property type="evidence" value="ECO:0007669"/>
    <property type="project" value="InterPro"/>
</dbReference>
<dbReference type="GO" id="GO:0016853">
    <property type="term" value="F:isomerase activity"/>
    <property type="evidence" value="ECO:0007669"/>
    <property type="project" value="UniProtKB-KW"/>
</dbReference>
<gene>
    <name evidence="7 11" type="primary">groL</name>
    <name evidence="7" type="synonym">groEL</name>
    <name evidence="11" type="ORF">PEL8287_03643</name>
</gene>
<comment type="caution">
    <text evidence="7">Lacks conserved residue(s) required for the propagation of feature annotation.</text>
</comment>
<keyword evidence="10" id="KW-0175">Coiled coil</keyword>
<dbReference type="InterPro" id="IPR027413">
    <property type="entry name" value="GROEL-like_equatorial_sf"/>
</dbReference>
<dbReference type="FunFam" id="3.50.7.10:FF:000001">
    <property type="entry name" value="60 kDa chaperonin"/>
    <property type="match status" value="1"/>
</dbReference>
<dbReference type="NCBIfam" id="NF009487">
    <property type="entry name" value="PRK12849.1"/>
    <property type="match status" value="1"/>
</dbReference>
<feature type="binding site" evidence="7">
    <location>
        <begin position="30"/>
        <end position="33"/>
    </location>
    <ligand>
        <name>ATP</name>
        <dbReference type="ChEBI" id="CHEBI:30616"/>
    </ligand>
</feature>
<dbReference type="PROSITE" id="PS00296">
    <property type="entry name" value="CHAPERONINS_CPN60"/>
    <property type="match status" value="1"/>
</dbReference>
<keyword evidence="12" id="KW-1185">Reference proteome</keyword>
<dbReference type="GO" id="GO:0051082">
    <property type="term" value="F:unfolded protein binding"/>
    <property type="evidence" value="ECO:0007669"/>
    <property type="project" value="UniProtKB-UniRule"/>
</dbReference>
<comment type="subcellular location">
    <subcellularLocation>
        <location evidence="7">Cytoplasm</location>
    </subcellularLocation>
</comment>
<comment type="similarity">
    <text evidence="1 7 8">Belongs to the chaperonin (HSP60) family.</text>
</comment>
<dbReference type="GO" id="GO:0005737">
    <property type="term" value="C:cytoplasm"/>
    <property type="evidence" value="ECO:0007669"/>
    <property type="project" value="UniProtKB-SubCell"/>
</dbReference>
<name>A0A1Y5TKF4_9RHOB</name>
<dbReference type="GO" id="GO:0042026">
    <property type="term" value="P:protein refolding"/>
    <property type="evidence" value="ECO:0007669"/>
    <property type="project" value="UniProtKB-UniRule"/>
</dbReference>
<keyword evidence="4 7" id="KW-0067">ATP-binding</keyword>
<keyword evidence="6 7" id="KW-0413">Isomerase</keyword>
<evidence type="ECO:0000256" key="9">
    <source>
        <dbReference type="RuleBase" id="RU000419"/>
    </source>
</evidence>
<evidence type="ECO:0000256" key="7">
    <source>
        <dbReference type="HAMAP-Rule" id="MF_00600"/>
    </source>
</evidence>
<keyword evidence="3 7" id="KW-0547">Nucleotide-binding</keyword>
<keyword evidence="2 7" id="KW-0963">Cytoplasm</keyword>
<dbReference type="PANTHER" id="PTHR45633">
    <property type="entry name" value="60 KDA HEAT SHOCK PROTEIN, MITOCHONDRIAL"/>
    <property type="match status" value="1"/>
</dbReference>
<evidence type="ECO:0000256" key="3">
    <source>
        <dbReference type="ARBA" id="ARBA00022741"/>
    </source>
</evidence>
<dbReference type="FunFam" id="1.10.560.10:FF:000001">
    <property type="entry name" value="60 kDa chaperonin"/>
    <property type="match status" value="1"/>
</dbReference>
<dbReference type="Gene3D" id="3.50.7.10">
    <property type="entry name" value="GroEL"/>
    <property type="match status" value="1"/>
</dbReference>
<dbReference type="NCBIfam" id="NF009488">
    <property type="entry name" value="PRK12850.1"/>
    <property type="match status" value="1"/>
</dbReference>
<dbReference type="HAMAP" id="MF_00600">
    <property type="entry name" value="CH60"/>
    <property type="match status" value="1"/>
</dbReference>
<dbReference type="AlphaFoldDB" id="A0A1Y5TKF4"/>
<evidence type="ECO:0000313" key="12">
    <source>
        <dbReference type="Proteomes" id="UP000193827"/>
    </source>
</evidence>
<dbReference type="Pfam" id="PF00118">
    <property type="entry name" value="Cpn60_TCP1"/>
    <property type="match status" value="1"/>
</dbReference>
<feature type="coiled-coil region" evidence="10">
    <location>
        <begin position="339"/>
        <end position="366"/>
    </location>
</feature>
<dbReference type="SUPFAM" id="SSF52029">
    <property type="entry name" value="GroEL apical domain-like"/>
    <property type="match status" value="1"/>
</dbReference>
<dbReference type="PRINTS" id="PR00298">
    <property type="entry name" value="CHAPERONIN60"/>
</dbReference>
<dbReference type="EMBL" id="FWFL01000012">
    <property type="protein sequence ID" value="SLN65975.1"/>
    <property type="molecule type" value="Genomic_DNA"/>
</dbReference>
<organism evidence="11 12">
    <name type="scientific">Roseovarius litorisediminis</name>
    <dbReference type="NCBI Taxonomy" id="1312363"/>
    <lineage>
        <taxon>Bacteria</taxon>
        <taxon>Pseudomonadati</taxon>
        <taxon>Pseudomonadota</taxon>
        <taxon>Alphaproteobacteria</taxon>
        <taxon>Rhodobacterales</taxon>
        <taxon>Roseobacteraceae</taxon>
        <taxon>Roseovarius</taxon>
    </lineage>
</organism>
<evidence type="ECO:0000256" key="10">
    <source>
        <dbReference type="SAM" id="Coils"/>
    </source>
</evidence>
<dbReference type="SUPFAM" id="SSF48592">
    <property type="entry name" value="GroEL equatorial domain-like"/>
    <property type="match status" value="1"/>
</dbReference>
<dbReference type="InterPro" id="IPR018370">
    <property type="entry name" value="Chaperonin_Cpn60_CS"/>
</dbReference>
<dbReference type="InterPro" id="IPR027409">
    <property type="entry name" value="GroEL-like_apical_dom_sf"/>
</dbReference>
<dbReference type="NCBIfam" id="NF009489">
    <property type="entry name" value="PRK12851.1"/>
    <property type="match status" value="1"/>
</dbReference>
<feature type="binding site" evidence="7">
    <location>
        <position position="415"/>
    </location>
    <ligand>
        <name>ATP</name>
        <dbReference type="ChEBI" id="CHEBI:30616"/>
    </ligand>
</feature>
<dbReference type="GO" id="GO:0005524">
    <property type="term" value="F:ATP binding"/>
    <property type="evidence" value="ECO:0007669"/>
    <property type="project" value="UniProtKB-UniRule"/>
</dbReference>
<dbReference type="CDD" id="cd03344">
    <property type="entry name" value="GroEL"/>
    <property type="match status" value="1"/>
</dbReference>
<dbReference type="Proteomes" id="UP000193827">
    <property type="component" value="Unassembled WGS sequence"/>
</dbReference>
<evidence type="ECO:0000256" key="8">
    <source>
        <dbReference type="RuleBase" id="RU000418"/>
    </source>
</evidence>
<dbReference type="Gene3D" id="3.30.260.10">
    <property type="entry name" value="TCP-1-like chaperonin intermediate domain"/>
    <property type="match status" value="1"/>
</dbReference>
<dbReference type="InterPro" id="IPR002423">
    <property type="entry name" value="Cpn60/GroEL/TCP-1"/>
</dbReference>
<dbReference type="NCBIfam" id="NF000592">
    <property type="entry name" value="PRK00013.1"/>
    <property type="match status" value="1"/>
</dbReference>
<feature type="binding site" evidence="7">
    <location>
        <begin position="87"/>
        <end position="91"/>
    </location>
    <ligand>
        <name>ATP</name>
        <dbReference type="ChEBI" id="CHEBI:30616"/>
    </ligand>
</feature>
<dbReference type="OrthoDB" id="9766614at2"/>
<evidence type="ECO:0000256" key="4">
    <source>
        <dbReference type="ARBA" id="ARBA00022840"/>
    </source>
</evidence>
<evidence type="ECO:0000256" key="2">
    <source>
        <dbReference type="ARBA" id="ARBA00022490"/>
    </source>
</evidence>
<protein>
    <recommendedName>
        <fullName evidence="7">Chaperonin GroEL</fullName>
        <ecNumber evidence="7">5.6.1.7</ecNumber>
    </recommendedName>
    <alternativeName>
        <fullName evidence="7">60 kDa chaperonin</fullName>
    </alternativeName>
    <alternativeName>
        <fullName evidence="7">Chaperonin-60</fullName>
        <shortName evidence="7">Cpn60</shortName>
    </alternativeName>
</protein>